<dbReference type="Proteomes" id="UP000265520">
    <property type="component" value="Unassembled WGS sequence"/>
</dbReference>
<dbReference type="EMBL" id="LXQA010082211">
    <property type="protein sequence ID" value="MCI11960.1"/>
    <property type="molecule type" value="Genomic_DNA"/>
</dbReference>
<comment type="caution">
    <text evidence="2">The sequence shown here is derived from an EMBL/GenBank/DDBJ whole genome shotgun (WGS) entry which is preliminary data.</text>
</comment>
<protein>
    <submittedName>
        <fullName evidence="2">Replication factor A protein</fullName>
    </submittedName>
</protein>
<feature type="domain" description="Replication factor A C-terminal" evidence="1">
    <location>
        <begin position="49"/>
        <end position="115"/>
    </location>
</feature>
<feature type="non-terminal residue" evidence="2">
    <location>
        <position position="1"/>
    </location>
</feature>
<name>A0A392PKH3_9FABA</name>
<dbReference type="Pfam" id="PF08646">
    <property type="entry name" value="Rep_fac-A_C"/>
    <property type="match status" value="1"/>
</dbReference>
<keyword evidence="3" id="KW-1185">Reference proteome</keyword>
<dbReference type="Gene3D" id="2.40.50.140">
    <property type="entry name" value="Nucleic acid-binding proteins"/>
    <property type="match status" value="1"/>
</dbReference>
<accession>A0A392PKH3</accession>
<sequence>IAPGIEHSGGVPVLGPRARATLEEDFIRDNPRSTISKLLDSAEDGMYVVMAIVNDLVEGQDWWYPACRCHRSVTADSGAYFCKGCQKHVFHMVPRFKVKLHVRDATGDTIFVVFDTD</sequence>
<feature type="non-terminal residue" evidence="2">
    <location>
        <position position="117"/>
    </location>
</feature>
<dbReference type="InterPro" id="IPR013955">
    <property type="entry name" value="Rep_factor-A_C"/>
</dbReference>
<dbReference type="InterPro" id="IPR012340">
    <property type="entry name" value="NA-bd_OB-fold"/>
</dbReference>
<proteinExistence type="predicted"/>
<evidence type="ECO:0000313" key="3">
    <source>
        <dbReference type="Proteomes" id="UP000265520"/>
    </source>
</evidence>
<reference evidence="2 3" key="1">
    <citation type="journal article" date="2018" name="Front. Plant Sci.">
        <title>Red Clover (Trifolium pratense) and Zigzag Clover (T. medium) - A Picture of Genomic Similarities and Differences.</title>
        <authorList>
            <person name="Dluhosova J."/>
            <person name="Istvanek J."/>
            <person name="Nedelnik J."/>
            <person name="Repkova J."/>
        </authorList>
    </citation>
    <scope>NUCLEOTIDE SEQUENCE [LARGE SCALE GENOMIC DNA]</scope>
    <source>
        <strain evidence="3">cv. 10/8</strain>
        <tissue evidence="2">Leaf</tissue>
    </source>
</reference>
<dbReference type="SUPFAM" id="SSF50249">
    <property type="entry name" value="Nucleic acid-binding proteins"/>
    <property type="match status" value="1"/>
</dbReference>
<dbReference type="AlphaFoldDB" id="A0A392PKH3"/>
<organism evidence="2 3">
    <name type="scientific">Trifolium medium</name>
    <dbReference type="NCBI Taxonomy" id="97028"/>
    <lineage>
        <taxon>Eukaryota</taxon>
        <taxon>Viridiplantae</taxon>
        <taxon>Streptophyta</taxon>
        <taxon>Embryophyta</taxon>
        <taxon>Tracheophyta</taxon>
        <taxon>Spermatophyta</taxon>
        <taxon>Magnoliopsida</taxon>
        <taxon>eudicotyledons</taxon>
        <taxon>Gunneridae</taxon>
        <taxon>Pentapetalae</taxon>
        <taxon>rosids</taxon>
        <taxon>fabids</taxon>
        <taxon>Fabales</taxon>
        <taxon>Fabaceae</taxon>
        <taxon>Papilionoideae</taxon>
        <taxon>50 kb inversion clade</taxon>
        <taxon>NPAAA clade</taxon>
        <taxon>Hologalegina</taxon>
        <taxon>IRL clade</taxon>
        <taxon>Trifolieae</taxon>
        <taxon>Trifolium</taxon>
    </lineage>
</organism>
<evidence type="ECO:0000313" key="2">
    <source>
        <dbReference type="EMBL" id="MCI11960.1"/>
    </source>
</evidence>
<evidence type="ECO:0000259" key="1">
    <source>
        <dbReference type="Pfam" id="PF08646"/>
    </source>
</evidence>